<dbReference type="SUPFAM" id="SSF75304">
    <property type="entry name" value="Amidase signature (AS) enzymes"/>
    <property type="match status" value="1"/>
</dbReference>
<dbReference type="InterPro" id="IPR020556">
    <property type="entry name" value="Amidase_CS"/>
</dbReference>
<keyword evidence="4" id="KW-1185">Reference proteome</keyword>
<evidence type="ECO:0000313" key="3">
    <source>
        <dbReference type="EMBL" id="TKT94250.1"/>
    </source>
</evidence>
<protein>
    <submittedName>
        <fullName evidence="3">Amidase</fullName>
    </submittedName>
</protein>
<dbReference type="InterPro" id="IPR023631">
    <property type="entry name" value="Amidase_dom"/>
</dbReference>
<reference evidence="3 4" key="1">
    <citation type="submission" date="2019-05" db="EMBL/GenBank/DDBJ databases">
        <title>Dyadobacter AR-3-8 sp. nov., isolated from arctic soil.</title>
        <authorList>
            <person name="Chaudhary D.K."/>
        </authorList>
    </citation>
    <scope>NUCLEOTIDE SEQUENCE [LARGE SCALE GENOMIC DNA]</scope>
    <source>
        <strain evidence="3 4">AR-3-8</strain>
    </source>
</reference>
<dbReference type="AlphaFoldDB" id="A0A4U6D9R4"/>
<dbReference type="PANTHER" id="PTHR11895:SF7">
    <property type="entry name" value="GLUTAMYL-TRNA(GLN) AMIDOTRANSFERASE SUBUNIT A, MITOCHONDRIAL"/>
    <property type="match status" value="1"/>
</dbReference>
<name>A0A4U6D9R4_9BACT</name>
<dbReference type="RefSeq" id="WP_137338538.1">
    <property type="nucleotide sequence ID" value="NZ_BSQH01000001.1"/>
</dbReference>
<dbReference type="GO" id="GO:0003824">
    <property type="term" value="F:catalytic activity"/>
    <property type="evidence" value="ECO:0007669"/>
    <property type="project" value="InterPro"/>
</dbReference>
<dbReference type="PANTHER" id="PTHR11895">
    <property type="entry name" value="TRANSAMIDASE"/>
    <property type="match status" value="1"/>
</dbReference>
<sequence>MKDQSNSNNDPIYYQEATTLAKLIRNKEISSVEVVQAHLDRIAEINPRINGVVTLMGEQALKSAALADKAVSSGEELGPLHGVPFSIKDAIDTAGVPTKRGSKIFEDFIPEKDATVVTRMKNAGAIPLMKTNIPEFSAHWESDNLVTGRSLNPWNPDRTPGGSSGGESAVIAAGLSPIGLGSDVAISLRGPAAFTGISALKATHGRVPYTGHFPQALSRFWHIGPMARTVRDVALGYSIINGADGIDGYGIFAKDAAPATFRIPGQKIRVGWVSDTAFGPVDPEITTAIKATAKLLADVGCDVAEVRLPFMENTDWLTPYFNLVYGELVPYMQQYTRGRESELHFIGKATMDYPLLNAAEYVKAEATIEKLRMHFAGYFQEYDVLLCPVNPMTATGHGLNEYIVDGKTVSAYHVMTATAPFNMTGLPALSVPVRLSSETLPINIQLVSRWFDEATILALGEKIQTGSEAYGKHPIN</sequence>
<comment type="caution">
    <text evidence="3">The sequence shown here is derived from an EMBL/GenBank/DDBJ whole genome shotgun (WGS) entry which is preliminary data.</text>
</comment>
<evidence type="ECO:0000256" key="1">
    <source>
        <dbReference type="ARBA" id="ARBA00009199"/>
    </source>
</evidence>
<dbReference type="Proteomes" id="UP000304900">
    <property type="component" value="Unassembled WGS sequence"/>
</dbReference>
<proteinExistence type="inferred from homology"/>
<dbReference type="InterPro" id="IPR036928">
    <property type="entry name" value="AS_sf"/>
</dbReference>
<dbReference type="PROSITE" id="PS00571">
    <property type="entry name" value="AMIDASES"/>
    <property type="match status" value="1"/>
</dbReference>
<evidence type="ECO:0000259" key="2">
    <source>
        <dbReference type="Pfam" id="PF01425"/>
    </source>
</evidence>
<dbReference type="Gene3D" id="3.90.1300.10">
    <property type="entry name" value="Amidase signature (AS) domain"/>
    <property type="match status" value="1"/>
</dbReference>
<accession>A0A4U6D9R4</accession>
<organism evidence="3 4">
    <name type="scientific">Dyadobacter frigoris</name>
    <dbReference type="NCBI Taxonomy" id="2576211"/>
    <lineage>
        <taxon>Bacteria</taxon>
        <taxon>Pseudomonadati</taxon>
        <taxon>Bacteroidota</taxon>
        <taxon>Cytophagia</taxon>
        <taxon>Cytophagales</taxon>
        <taxon>Spirosomataceae</taxon>
        <taxon>Dyadobacter</taxon>
    </lineage>
</organism>
<dbReference type="Pfam" id="PF01425">
    <property type="entry name" value="Amidase"/>
    <property type="match status" value="1"/>
</dbReference>
<dbReference type="EMBL" id="SZVO01000001">
    <property type="protein sequence ID" value="TKT94250.1"/>
    <property type="molecule type" value="Genomic_DNA"/>
</dbReference>
<comment type="similarity">
    <text evidence="1">Belongs to the amidase family.</text>
</comment>
<dbReference type="OrthoDB" id="9811471at2"/>
<gene>
    <name evidence="3" type="ORF">FDK13_03290</name>
</gene>
<feature type="domain" description="Amidase" evidence="2">
    <location>
        <begin position="33"/>
        <end position="457"/>
    </location>
</feature>
<evidence type="ECO:0000313" key="4">
    <source>
        <dbReference type="Proteomes" id="UP000304900"/>
    </source>
</evidence>
<dbReference type="InterPro" id="IPR000120">
    <property type="entry name" value="Amidase"/>
</dbReference>